<accession>A0A060HW18</accession>
<dbReference type="AlphaFoldDB" id="A0A060HW18"/>
<dbReference type="HOGENOM" id="CLU_1659349_0_0_5"/>
<feature type="transmembrane region" description="Helical" evidence="1">
    <location>
        <begin position="12"/>
        <end position="32"/>
    </location>
</feature>
<evidence type="ECO:0000313" key="3">
    <source>
        <dbReference type="Proteomes" id="UP000027180"/>
    </source>
</evidence>
<gene>
    <name evidence="2" type="ORF">IE4771_CH02001</name>
</gene>
<sequence>MFAFMGEWPSWAMYGFVGAVCGAAGALIGGLLSARFDKARTILVIIGIVLSRPITENFVAARVASDYANKGLPRKLDAITTLERVEMDGKAIRYFYRLSDTVPTASGEVMKAGLGKEACDFWKPKFKAGEFTSALYDYTFKDGHSSFVLNAYECE</sequence>
<proteinExistence type="predicted"/>
<keyword evidence="1" id="KW-0812">Transmembrane</keyword>
<keyword evidence="1" id="KW-1133">Transmembrane helix</keyword>
<dbReference type="KEGG" id="rei:IE4771_CH02001"/>
<dbReference type="RefSeq" id="WP_038688604.1">
    <property type="nucleotide sequence ID" value="NZ_CP006986.1"/>
</dbReference>
<organism evidence="2 3">
    <name type="scientific">Rhizobium etli bv. mimosae str. IE4771</name>
    <dbReference type="NCBI Taxonomy" id="1432050"/>
    <lineage>
        <taxon>Bacteria</taxon>
        <taxon>Pseudomonadati</taxon>
        <taxon>Pseudomonadota</taxon>
        <taxon>Alphaproteobacteria</taxon>
        <taxon>Hyphomicrobiales</taxon>
        <taxon>Rhizobiaceae</taxon>
        <taxon>Rhizobium/Agrobacterium group</taxon>
        <taxon>Rhizobium</taxon>
    </lineage>
</organism>
<evidence type="ECO:0000256" key="1">
    <source>
        <dbReference type="SAM" id="Phobius"/>
    </source>
</evidence>
<dbReference type="EMBL" id="CP006986">
    <property type="protein sequence ID" value="AIC27113.1"/>
    <property type="molecule type" value="Genomic_DNA"/>
</dbReference>
<name>A0A060HW18_RHIET</name>
<reference evidence="2 3" key="1">
    <citation type="submission" date="2013-12" db="EMBL/GenBank/DDBJ databases">
        <title>Complete genome sequence of Rhizobium etli bv. mimosae IE4771.</title>
        <authorList>
            <person name="Bustos P."/>
            <person name="Santamaria R.I."/>
            <person name="Lozano L."/>
            <person name="Ormeno-Orrillo E."/>
            <person name="Rogel M.A."/>
            <person name="Romero D."/>
            <person name="Cevallos M.A."/>
            <person name="Martinez-Romero E."/>
            <person name="Gonzalez V."/>
        </authorList>
    </citation>
    <scope>NUCLEOTIDE SEQUENCE [LARGE SCALE GENOMIC DNA]</scope>
    <source>
        <strain evidence="2 3">IE4771</strain>
    </source>
</reference>
<protein>
    <submittedName>
        <fullName evidence="2">Uncharacterized protein</fullName>
    </submittedName>
</protein>
<dbReference type="Proteomes" id="UP000027180">
    <property type="component" value="Chromosome"/>
</dbReference>
<keyword evidence="1" id="KW-0472">Membrane</keyword>
<evidence type="ECO:0000313" key="2">
    <source>
        <dbReference type="EMBL" id="AIC27113.1"/>
    </source>
</evidence>